<protein>
    <submittedName>
        <fullName evidence="1">Uncharacterized protein</fullName>
    </submittedName>
</protein>
<sequence length="105" mass="12255">MQQRKGKEAKVIDEAKKKLTENAVQKICRLIYDTGLPFNVVYYERLGPAIAAIGQYCPGMKPPSYYEVRAKYLKKELEHTNNIMKSWEDDQAKYVHVFVNGRWVD</sequence>
<reference evidence="1" key="1">
    <citation type="submission" date="2020-06" db="EMBL/GenBank/DDBJ databases">
        <authorList>
            <person name="Li T."/>
            <person name="Hu X."/>
            <person name="Zhang T."/>
            <person name="Song X."/>
            <person name="Zhang H."/>
            <person name="Dai N."/>
            <person name="Sheng W."/>
            <person name="Hou X."/>
            <person name="Wei L."/>
        </authorList>
    </citation>
    <scope>NUCLEOTIDE SEQUENCE</scope>
    <source>
        <strain evidence="1">G02</strain>
        <tissue evidence="1">Leaf</tissue>
    </source>
</reference>
<evidence type="ECO:0000313" key="1">
    <source>
        <dbReference type="EMBL" id="KAL0297705.1"/>
    </source>
</evidence>
<reference evidence="1" key="2">
    <citation type="journal article" date="2024" name="Plant">
        <title>Genomic evolution and insights into agronomic trait innovations of Sesamum species.</title>
        <authorList>
            <person name="Miao H."/>
            <person name="Wang L."/>
            <person name="Qu L."/>
            <person name="Liu H."/>
            <person name="Sun Y."/>
            <person name="Le M."/>
            <person name="Wang Q."/>
            <person name="Wei S."/>
            <person name="Zheng Y."/>
            <person name="Lin W."/>
            <person name="Duan Y."/>
            <person name="Cao H."/>
            <person name="Xiong S."/>
            <person name="Wang X."/>
            <person name="Wei L."/>
            <person name="Li C."/>
            <person name="Ma Q."/>
            <person name="Ju M."/>
            <person name="Zhao R."/>
            <person name="Li G."/>
            <person name="Mu C."/>
            <person name="Tian Q."/>
            <person name="Mei H."/>
            <person name="Zhang T."/>
            <person name="Gao T."/>
            <person name="Zhang H."/>
        </authorList>
    </citation>
    <scope>NUCLEOTIDE SEQUENCE</scope>
    <source>
        <strain evidence="1">G02</strain>
    </source>
</reference>
<gene>
    <name evidence="1" type="ORF">Sradi_6822600</name>
</gene>
<name>A0AAW2JTC1_SESRA</name>
<dbReference type="EMBL" id="JACGWJ010000032">
    <property type="protein sequence ID" value="KAL0297705.1"/>
    <property type="molecule type" value="Genomic_DNA"/>
</dbReference>
<dbReference type="AlphaFoldDB" id="A0AAW2JTC1"/>
<accession>A0AAW2JTC1</accession>
<organism evidence="1">
    <name type="scientific">Sesamum radiatum</name>
    <name type="common">Black benniseed</name>
    <dbReference type="NCBI Taxonomy" id="300843"/>
    <lineage>
        <taxon>Eukaryota</taxon>
        <taxon>Viridiplantae</taxon>
        <taxon>Streptophyta</taxon>
        <taxon>Embryophyta</taxon>
        <taxon>Tracheophyta</taxon>
        <taxon>Spermatophyta</taxon>
        <taxon>Magnoliopsida</taxon>
        <taxon>eudicotyledons</taxon>
        <taxon>Gunneridae</taxon>
        <taxon>Pentapetalae</taxon>
        <taxon>asterids</taxon>
        <taxon>lamiids</taxon>
        <taxon>Lamiales</taxon>
        <taxon>Pedaliaceae</taxon>
        <taxon>Sesamum</taxon>
    </lineage>
</organism>
<comment type="caution">
    <text evidence="1">The sequence shown here is derived from an EMBL/GenBank/DDBJ whole genome shotgun (WGS) entry which is preliminary data.</text>
</comment>
<proteinExistence type="predicted"/>